<dbReference type="Gene3D" id="3.40.50.300">
    <property type="entry name" value="P-loop containing nucleotide triphosphate hydrolases"/>
    <property type="match status" value="1"/>
</dbReference>
<feature type="region of interest" description="Disordered" evidence="3">
    <location>
        <begin position="231"/>
        <end position="250"/>
    </location>
</feature>
<name>A0A921SP46_9MICO</name>
<dbReference type="AlphaFoldDB" id="A0A921SP46"/>
<evidence type="ECO:0000256" key="1">
    <source>
        <dbReference type="ARBA" id="ARBA00022741"/>
    </source>
</evidence>
<reference evidence="5" key="2">
    <citation type="submission" date="2021-09" db="EMBL/GenBank/DDBJ databases">
        <authorList>
            <person name="Gilroy R."/>
        </authorList>
    </citation>
    <scope>NUCLEOTIDE SEQUENCE</scope>
    <source>
        <strain evidence="5">ChiGjej5B5-7349</strain>
    </source>
</reference>
<dbReference type="InterPro" id="IPR003439">
    <property type="entry name" value="ABC_transporter-like_ATP-bd"/>
</dbReference>
<dbReference type="SUPFAM" id="SSF52540">
    <property type="entry name" value="P-loop containing nucleoside triphosphate hydrolases"/>
    <property type="match status" value="1"/>
</dbReference>
<evidence type="ECO:0000313" key="6">
    <source>
        <dbReference type="Proteomes" id="UP000784435"/>
    </source>
</evidence>
<dbReference type="GO" id="GO:0005524">
    <property type="term" value="F:ATP binding"/>
    <property type="evidence" value="ECO:0007669"/>
    <property type="project" value="UniProtKB-KW"/>
</dbReference>
<protein>
    <submittedName>
        <fullName evidence="5">ATP-binding cassette domain-containing protein</fullName>
    </submittedName>
</protein>
<dbReference type="GO" id="GO:0016887">
    <property type="term" value="F:ATP hydrolysis activity"/>
    <property type="evidence" value="ECO:0007669"/>
    <property type="project" value="InterPro"/>
</dbReference>
<comment type="caution">
    <text evidence="5">The sequence shown here is derived from an EMBL/GenBank/DDBJ whole genome shotgun (WGS) entry which is preliminary data.</text>
</comment>
<sequence length="250" mass="26951">MLPWTSDDGPAIDVEELAVVADGPVFGPIDLTVDAGGTAVVVGPAGSGKTALLLTLTGRMRATGGSGTVIGADVRREHARMRSGTSLAWVDGITDLDKDYTVEQHVAERLIGLQPWYRPVIGRDRVRQSLDVAELGEALPARAFVSDLTQLQKFELELLLAWLDGSAVIAVDNIDFLRESEDRERAWRLLRHVQESAADARPDRPLSVIVTCEDDSGLPVEGDDGVVRVRLDGGHRPAEVPETGPRGGRH</sequence>
<evidence type="ECO:0000256" key="2">
    <source>
        <dbReference type="ARBA" id="ARBA00022840"/>
    </source>
</evidence>
<evidence type="ECO:0000313" key="5">
    <source>
        <dbReference type="EMBL" id="HJG80696.1"/>
    </source>
</evidence>
<proteinExistence type="predicted"/>
<evidence type="ECO:0000256" key="3">
    <source>
        <dbReference type="SAM" id="MobiDB-lite"/>
    </source>
</evidence>
<dbReference type="SMART" id="SM00382">
    <property type="entry name" value="AAA"/>
    <property type="match status" value="1"/>
</dbReference>
<dbReference type="InterPro" id="IPR027417">
    <property type="entry name" value="P-loop_NTPase"/>
</dbReference>
<gene>
    <name evidence="5" type="ORF">K8V08_09835</name>
</gene>
<organism evidence="5 6">
    <name type="scientific">Brevibacterium senegalense</name>
    <dbReference type="NCBI Taxonomy" id="1033736"/>
    <lineage>
        <taxon>Bacteria</taxon>
        <taxon>Bacillati</taxon>
        <taxon>Actinomycetota</taxon>
        <taxon>Actinomycetes</taxon>
        <taxon>Micrococcales</taxon>
        <taxon>Brevibacteriaceae</taxon>
        <taxon>Brevibacterium</taxon>
    </lineage>
</organism>
<dbReference type="EMBL" id="DYUK01000212">
    <property type="protein sequence ID" value="HJG80696.1"/>
    <property type="molecule type" value="Genomic_DNA"/>
</dbReference>
<evidence type="ECO:0000259" key="4">
    <source>
        <dbReference type="SMART" id="SM00382"/>
    </source>
</evidence>
<keyword evidence="1" id="KW-0547">Nucleotide-binding</keyword>
<keyword evidence="2 5" id="KW-0067">ATP-binding</keyword>
<dbReference type="Pfam" id="PF00005">
    <property type="entry name" value="ABC_tran"/>
    <property type="match status" value="1"/>
</dbReference>
<dbReference type="InterPro" id="IPR003593">
    <property type="entry name" value="AAA+_ATPase"/>
</dbReference>
<dbReference type="Proteomes" id="UP000784435">
    <property type="component" value="Unassembled WGS sequence"/>
</dbReference>
<reference evidence="5" key="1">
    <citation type="journal article" date="2021" name="PeerJ">
        <title>Extensive microbial diversity within the chicken gut microbiome revealed by metagenomics and culture.</title>
        <authorList>
            <person name="Gilroy R."/>
            <person name="Ravi A."/>
            <person name="Getino M."/>
            <person name="Pursley I."/>
            <person name="Horton D.L."/>
            <person name="Alikhan N.F."/>
            <person name="Baker D."/>
            <person name="Gharbi K."/>
            <person name="Hall N."/>
            <person name="Watson M."/>
            <person name="Adriaenssens E.M."/>
            <person name="Foster-Nyarko E."/>
            <person name="Jarju S."/>
            <person name="Secka A."/>
            <person name="Antonio M."/>
            <person name="Oren A."/>
            <person name="Chaudhuri R.R."/>
            <person name="La Ragione R."/>
            <person name="Hildebrand F."/>
            <person name="Pallen M.J."/>
        </authorList>
    </citation>
    <scope>NUCLEOTIDE SEQUENCE</scope>
    <source>
        <strain evidence="5">ChiGjej5B5-7349</strain>
    </source>
</reference>
<accession>A0A921SP46</accession>
<feature type="domain" description="AAA+ ATPase" evidence="4">
    <location>
        <begin position="35"/>
        <end position="233"/>
    </location>
</feature>